<dbReference type="EMBL" id="JANBUJ010001480">
    <property type="protein sequence ID" value="KAJ2767214.1"/>
    <property type="molecule type" value="Genomic_DNA"/>
</dbReference>
<protein>
    <submittedName>
        <fullName evidence="1">Uncharacterized protein</fullName>
    </submittedName>
</protein>
<proteinExistence type="predicted"/>
<gene>
    <name evidence="1" type="ORF">IWQ57_004042</name>
</gene>
<reference evidence="1" key="1">
    <citation type="submission" date="2022-07" db="EMBL/GenBank/DDBJ databases">
        <title>Phylogenomic reconstructions and comparative analyses of Kickxellomycotina fungi.</title>
        <authorList>
            <person name="Reynolds N.K."/>
            <person name="Stajich J.E."/>
            <person name="Barry K."/>
            <person name="Grigoriev I.V."/>
            <person name="Crous P."/>
            <person name="Smith M.E."/>
        </authorList>
    </citation>
    <scope>NUCLEOTIDE SEQUENCE</scope>
    <source>
        <strain evidence="1">CBS 109366</strain>
    </source>
</reference>
<evidence type="ECO:0000313" key="2">
    <source>
        <dbReference type="Proteomes" id="UP001140234"/>
    </source>
</evidence>
<feature type="non-terminal residue" evidence="1">
    <location>
        <position position="800"/>
    </location>
</feature>
<evidence type="ECO:0000313" key="1">
    <source>
        <dbReference type="EMBL" id="KAJ2767214.1"/>
    </source>
</evidence>
<keyword evidence="2" id="KW-1185">Reference proteome</keyword>
<name>A0ACC1JTN7_9FUNG</name>
<organism evidence="1 2">
    <name type="scientific">Coemansia nantahalensis</name>
    <dbReference type="NCBI Taxonomy" id="2789366"/>
    <lineage>
        <taxon>Eukaryota</taxon>
        <taxon>Fungi</taxon>
        <taxon>Fungi incertae sedis</taxon>
        <taxon>Zoopagomycota</taxon>
        <taxon>Kickxellomycotina</taxon>
        <taxon>Kickxellomycetes</taxon>
        <taxon>Kickxellales</taxon>
        <taxon>Kickxellaceae</taxon>
        <taxon>Coemansia</taxon>
    </lineage>
</organism>
<comment type="caution">
    <text evidence="1">The sequence shown here is derived from an EMBL/GenBank/DDBJ whole genome shotgun (WGS) entry which is preliminary data.</text>
</comment>
<sequence length="800" mass="84728">MDPATMLRIGSVRNAGDGCALLGTLRVAGRAESYTGAPFSIPAGSLVFSDGQTPNGIRCLAAALRASWFAADVSVLLTQWRYVPPPEPLRGPAADAWAHIEILSPPVLLAAGFAPPPFSRPLSWWVKHQKHPELELERDFLATLAQTPPLSDADARLLLARQPVAAAEAADGMQQSSILGRVGAVSGVLQSADGSGPAFVVDVAVGPAEPVPILVSGQRHLGVLVSLCLGDSLLVTDLRPATLADGGGGSVFMTQSTSRTYRVDEFDGLEESQEYVLPVPQSPFTHSSQQSLLTQIGYRGTATPAAEAGPTGDDGAQARAPEAAAAAYDRHLLAPVDRLESYAGEITRIVDPVLGIYVIDDAHLLILTRWPSLSPLFVLRPGSRVMLENVHVVLLADSTSYHWGWIDRIWPGSRDGPPHAGDRRVLAFGACARSSVRVASFSAAEAPVEFPSLVDPQLAAAVVQRTTGLVQMIEALEAFWQLFAKFSAAPRPAILEDWLSPIGAAVRPIVHMALVLAGCRPDALFATPSRDDVCQQFLQHKHTCSMGRPVPGGPIRVVKLGDVIRLVLGWQKTLGDSQQQQQQQPGDGVARQRSEQVRVTSISPSELDLEGVPLIGRLAVSARGCIYLQDDTGQIRACAATAAQPAFAGQGLVGHVCVWRSWRLVIEAVDVVPAVPDGGSLSKERIPLNLIYARLADPLAVLVDGSFGGSAGEDPLEERGTSCFLFVAHAQGLAMPLLDAQSSGETGTSWRAQAIAKGVGAAIAPTGLLPETLHRRSGPGSDETLLAGIGERDLQPIHIR</sequence>
<accession>A0ACC1JTN7</accession>
<dbReference type="Proteomes" id="UP001140234">
    <property type="component" value="Unassembled WGS sequence"/>
</dbReference>